<dbReference type="Pfam" id="PF05876">
    <property type="entry name" value="GpA_ATPase"/>
    <property type="match status" value="1"/>
</dbReference>
<sequence>MNSYQKMMKVLTKAAKSLLPPKKQKPADWVENNLVFPDGELQGQKVNLFEFQKKPINDIVNPRVRKIVLMSSAQLLKTTVLQNSMYYFLANDPSNQIFAGQRQELQVNSGRVNGNQLLKRVQY</sequence>
<proteinExistence type="predicted"/>
<dbReference type="AlphaFoldDB" id="A0A3S4MB36"/>
<dbReference type="GO" id="GO:0016887">
    <property type="term" value="F:ATP hydrolysis activity"/>
    <property type="evidence" value="ECO:0007669"/>
    <property type="project" value="InterPro"/>
</dbReference>
<dbReference type="InterPro" id="IPR046453">
    <property type="entry name" value="GpA_ATPase"/>
</dbReference>
<organism evidence="2 3">
    <name type="scientific">Citrobacter koseri</name>
    <name type="common">Citrobacter diversus</name>
    <dbReference type="NCBI Taxonomy" id="545"/>
    <lineage>
        <taxon>Bacteria</taxon>
        <taxon>Pseudomonadati</taxon>
        <taxon>Pseudomonadota</taxon>
        <taxon>Gammaproteobacteria</taxon>
        <taxon>Enterobacterales</taxon>
        <taxon>Enterobacteriaceae</taxon>
        <taxon>Citrobacter</taxon>
    </lineage>
</organism>
<dbReference type="Proteomes" id="UP000270272">
    <property type="component" value="Chromosome"/>
</dbReference>
<accession>A0A3S4MB36</accession>
<dbReference type="InterPro" id="IPR027417">
    <property type="entry name" value="P-loop_NTPase"/>
</dbReference>
<protein>
    <submittedName>
        <fullName evidence="2">Phage terminase large subunit</fullName>
    </submittedName>
</protein>
<evidence type="ECO:0000313" key="3">
    <source>
        <dbReference type="Proteomes" id="UP000270272"/>
    </source>
</evidence>
<evidence type="ECO:0000259" key="1">
    <source>
        <dbReference type="Pfam" id="PF05876"/>
    </source>
</evidence>
<dbReference type="Gene3D" id="3.40.50.300">
    <property type="entry name" value="P-loop containing nucleotide triphosphate hydrolases"/>
    <property type="match status" value="1"/>
</dbReference>
<dbReference type="EMBL" id="LR134204">
    <property type="protein sequence ID" value="VEB94227.1"/>
    <property type="molecule type" value="Genomic_DNA"/>
</dbReference>
<name>A0A3S4MB36_CITKO</name>
<feature type="domain" description="Phage terminase large subunit GpA ATPase" evidence="1">
    <location>
        <begin position="51"/>
        <end position="103"/>
    </location>
</feature>
<evidence type="ECO:0000313" key="2">
    <source>
        <dbReference type="EMBL" id="VEB94227.1"/>
    </source>
</evidence>
<reference evidence="2 3" key="1">
    <citation type="submission" date="2018-12" db="EMBL/GenBank/DDBJ databases">
        <authorList>
            <consortium name="Pathogen Informatics"/>
        </authorList>
    </citation>
    <scope>NUCLEOTIDE SEQUENCE [LARGE SCALE GENOMIC DNA]</scope>
    <source>
        <strain evidence="2 3">NCTC11075</strain>
    </source>
</reference>
<gene>
    <name evidence="2" type="ORF">NCTC11075_05143</name>
</gene>